<gene>
    <name evidence="1" type="ORF">ALMA_1387</name>
</gene>
<name>A0A261F1Z1_9BIFI</name>
<proteinExistence type="predicted"/>
<evidence type="ECO:0000313" key="1">
    <source>
        <dbReference type="EMBL" id="OZG53085.1"/>
    </source>
</evidence>
<dbReference type="Proteomes" id="UP000243657">
    <property type="component" value="Unassembled WGS sequence"/>
</dbReference>
<keyword evidence="2" id="KW-1185">Reference proteome</keyword>
<protein>
    <submittedName>
        <fullName evidence="1">Phage recombination protein Bet</fullName>
    </submittedName>
</protein>
<dbReference type="NCBIfam" id="TIGR01913">
    <property type="entry name" value="bet_lambda"/>
    <property type="match status" value="1"/>
</dbReference>
<dbReference type="EMBL" id="MWWT01000009">
    <property type="protein sequence ID" value="OZG53085.1"/>
    <property type="molecule type" value="Genomic_DNA"/>
</dbReference>
<reference evidence="1 2" key="1">
    <citation type="journal article" date="2017" name="BMC Genomics">
        <title>Comparative genomic and phylogenomic analyses of the Bifidobacteriaceae family.</title>
        <authorList>
            <person name="Lugli G.A."/>
            <person name="Milani C."/>
            <person name="Turroni F."/>
            <person name="Duranti S."/>
            <person name="Mancabelli L."/>
            <person name="Mangifesta M."/>
            <person name="Ferrario C."/>
            <person name="Modesto M."/>
            <person name="Mattarelli P."/>
            <person name="Jiri K."/>
            <person name="van Sinderen D."/>
            <person name="Ventura M."/>
        </authorList>
    </citation>
    <scope>NUCLEOTIDE SEQUENCE [LARGE SCALE GENOMIC DNA]</scope>
    <source>
        <strain evidence="1 2">DSM 24762</strain>
    </source>
</reference>
<organism evidence="1 2">
    <name type="scientific">Alloscardovia macacae</name>
    <dbReference type="NCBI Taxonomy" id="1160091"/>
    <lineage>
        <taxon>Bacteria</taxon>
        <taxon>Bacillati</taxon>
        <taxon>Actinomycetota</taxon>
        <taxon>Actinomycetes</taxon>
        <taxon>Bifidobacteriales</taxon>
        <taxon>Bifidobacteriaceae</taxon>
        <taxon>Alloscardovia</taxon>
    </lineage>
</organism>
<comment type="caution">
    <text evidence="1">The sequence shown here is derived from an EMBL/GenBank/DDBJ whole genome shotgun (WGS) entry which is preliminary data.</text>
</comment>
<sequence>MSTVLAIRDDQTEFDDRQLAALAQLGVQDAAPADLALFFNQAQRTGLNPFSRQIYMIGRRSGGQVKQTIQVGIDGLRLVARRAADRAGEVLSMEDTLWADASGQWHDLWLSPQPPAAAKVTVIRGGGRFSAVAMFSEYAQSYNGKLSGVWASKPALMIAKCAEALALRKAFPADLSNLYTDDEMSTAEPVSQATPRERVQDSNAQATAGLQANVNALLKEAGVSSRQEAGAALSYLVGHTVSGAHELTVAQAREIINPRRLDATRQKIRDYLTEQAQKVEQSEQVIDVEVVQDELTEEGEAHV</sequence>
<dbReference type="InterPro" id="IPR018330">
    <property type="entry name" value="RecT_fam"/>
</dbReference>
<dbReference type="InterPro" id="IPR010183">
    <property type="entry name" value="Phage_lambda_Bet"/>
</dbReference>
<accession>A0A261F1Z1</accession>
<dbReference type="RefSeq" id="WP_158520682.1">
    <property type="nucleotide sequence ID" value="NZ_JBHLWS010000001.1"/>
</dbReference>
<dbReference type="Pfam" id="PF03837">
    <property type="entry name" value="RecT"/>
    <property type="match status" value="1"/>
</dbReference>
<evidence type="ECO:0000313" key="2">
    <source>
        <dbReference type="Proteomes" id="UP000243657"/>
    </source>
</evidence>
<dbReference type="GO" id="GO:0003677">
    <property type="term" value="F:DNA binding"/>
    <property type="evidence" value="ECO:0007669"/>
    <property type="project" value="InterPro"/>
</dbReference>
<dbReference type="GO" id="GO:0006310">
    <property type="term" value="P:DNA recombination"/>
    <property type="evidence" value="ECO:0007669"/>
    <property type="project" value="InterPro"/>
</dbReference>
<dbReference type="AlphaFoldDB" id="A0A261F1Z1"/>